<evidence type="ECO:0000256" key="7">
    <source>
        <dbReference type="ARBA" id="ARBA00039058"/>
    </source>
</evidence>
<evidence type="ECO:0000256" key="5">
    <source>
        <dbReference type="ARBA" id="ARBA00023315"/>
    </source>
</evidence>
<evidence type="ECO:0000256" key="3">
    <source>
        <dbReference type="ARBA" id="ARBA00022679"/>
    </source>
</evidence>
<evidence type="ECO:0000256" key="6">
    <source>
        <dbReference type="ARBA" id="ARBA00038095"/>
    </source>
</evidence>
<dbReference type="Gene3D" id="3.40.630.30">
    <property type="match status" value="1"/>
</dbReference>
<accession>A0ABU3B566</accession>
<evidence type="ECO:0000256" key="9">
    <source>
        <dbReference type="ARBA" id="ARBA00045724"/>
    </source>
</evidence>
<sequence>MATAARDVTRLTRTPRLVTALAQQPDEVTESLALRHRVFVREMGARVENADSGLERDAFDTHCRHLLVRDTWTGAVVASTRILTDDRIEATGGFYSAGEFDLDAVLGLPGRFMEIGRTCVHPDYRRGGVIAVLWSGVSDLIRREGYQHLIGCASIELDQGLGRAHAIYRYLADNHMGPGSQRVVPRLALPAADAAASPGRLPPLLKAYISLGARVGGPPCWDPDFGVADLFMHLDVANLCPRYARHFLHRQPQPARRMAAIA</sequence>
<dbReference type="PANTHER" id="PTHR37323">
    <property type="entry name" value="GCN5-RELATED N-ACETYLTRANSFERASE"/>
    <property type="match status" value="1"/>
</dbReference>
<comment type="caution">
    <text evidence="11">The sequence shown here is derived from an EMBL/GenBank/DDBJ whole genome shotgun (WGS) entry which is preliminary data.</text>
</comment>
<dbReference type="EMBL" id="JAVRHY010000003">
    <property type="protein sequence ID" value="MDT0617604.1"/>
    <property type="molecule type" value="Genomic_DNA"/>
</dbReference>
<comment type="function">
    <text evidence="9">Catalyzes the first step in the biosynthesis of ornithine lipids, which are phosphorus-free membrane lipids. Catalyzes the 3-hydroxyacyl-acyl carrier protein-dependent acylation of ornithine to form lyso-ornithine lipid (LOL).</text>
</comment>
<evidence type="ECO:0000256" key="2">
    <source>
        <dbReference type="ARBA" id="ARBA00022516"/>
    </source>
</evidence>
<dbReference type="SUPFAM" id="SSF55729">
    <property type="entry name" value="Acyl-CoA N-acyltransferases (Nat)"/>
    <property type="match status" value="1"/>
</dbReference>
<dbReference type="GO" id="GO:0016746">
    <property type="term" value="F:acyltransferase activity"/>
    <property type="evidence" value="ECO:0007669"/>
    <property type="project" value="UniProtKB-KW"/>
</dbReference>
<keyword evidence="4" id="KW-0443">Lipid metabolism</keyword>
<keyword evidence="2" id="KW-0444">Lipid biosynthesis</keyword>
<comment type="pathway">
    <text evidence="1">Lipid metabolism.</text>
</comment>
<organism evidence="11 12">
    <name type="scientific">Spectribacter acetivorans</name>
    <dbReference type="NCBI Taxonomy" id="3075603"/>
    <lineage>
        <taxon>Bacteria</taxon>
        <taxon>Pseudomonadati</taxon>
        <taxon>Pseudomonadota</taxon>
        <taxon>Gammaproteobacteria</taxon>
        <taxon>Salinisphaerales</taxon>
        <taxon>Salinisphaeraceae</taxon>
        <taxon>Spectribacter</taxon>
    </lineage>
</organism>
<dbReference type="RefSeq" id="WP_311657460.1">
    <property type="nucleotide sequence ID" value="NZ_JAVRHY010000003.1"/>
</dbReference>
<evidence type="ECO:0000313" key="12">
    <source>
        <dbReference type="Proteomes" id="UP001259982"/>
    </source>
</evidence>
<keyword evidence="5 11" id="KW-0012">Acyltransferase</keyword>
<dbReference type="Pfam" id="PF13444">
    <property type="entry name" value="Acetyltransf_5"/>
    <property type="match status" value="1"/>
</dbReference>
<dbReference type="EC" id="2.3.2.30" evidence="7"/>
<proteinExistence type="inferred from homology"/>
<dbReference type="PANTHER" id="PTHR37323:SF1">
    <property type="entry name" value="L-ORNITHINE N(ALPHA)-ACYLTRANSFERASE"/>
    <property type="match status" value="1"/>
</dbReference>
<dbReference type="Proteomes" id="UP001259982">
    <property type="component" value="Unassembled WGS sequence"/>
</dbReference>
<evidence type="ECO:0000256" key="10">
    <source>
        <dbReference type="ARBA" id="ARBA00047785"/>
    </source>
</evidence>
<evidence type="ECO:0000256" key="8">
    <source>
        <dbReference type="ARBA" id="ARBA00039866"/>
    </source>
</evidence>
<name>A0ABU3B566_9GAMM</name>
<reference evidence="11 12" key="1">
    <citation type="submission" date="2023-09" db="EMBL/GenBank/DDBJ databases">
        <authorList>
            <person name="Rey-Velasco X."/>
        </authorList>
    </citation>
    <scope>NUCLEOTIDE SEQUENCE [LARGE SCALE GENOMIC DNA]</scope>
    <source>
        <strain evidence="11 12">P385</strain>
    </source>
</reference>
<evidence type="ECO:0000256" key="1">
    <source>
        <dbReference type="ARBA" id="ARBA00005189"/>
    </source>
</evidence>
<comment type="similarity">
    <text evidence="6">Belongs to the acetyltransferase family. OlsB subfamily.</text>
</comment>
<evidence type="ECO:0000313" key="11">
    <source>
        <dbReference type="EMBL" id="MDT0617604.1"/>
    </source>
</evidence>
<dbReference type="InterPro" id="IPR016181">
    <property type="entry name" value="Acyl_CoA_acyltransferase"/>
</dbReference>
<comment type="catalytic activity">
    <reaction evidence="10">
        <text>a (3R)-hydroxyacyl-[ACP] + L-ornithine = a lyso-ornithine lipid + holo-[ACP] + H(+)</text>
        <dbReference type="Rhea" id="RHEA:20633"/>
        <dbReference type="Rhea" id="RHEA-COMP:9685"/>
        <dbReference type="Rhea" id="RHEA-COMP:9945"/>
        <dbReference type="ChEBI" id="CHEBI:15378"/>
        <dbReference type="ChEBI" id="CHEBI:46911"/>
        <dbReference type="ChEBI" id="CHEBI:64479"/>
        <dbReference type="ChEBI" id="CHEBI:78827"/>
        <dbReference type="ChEBI" id="CHEBI:138482"/>
        <dbReference type="EC" id="2.3.2.30"/>
    </reaction>
    <physiologicalReaction direction="left-to-right" evidence="10">
        <dbReference type="Rhea" id="RHEA:20634"/>
    </physiologicalReaction>
</comment>
<dbReference type="InterPro" id="IPR052351">
    <property type="entry name" value="Ornithine_N-alpha-AT"/>
</dbReference>
<keyword evidence="12" id="KW-1185">Reference proteome</keyword>
<protein>
    <recommendedName>
        <fullName evidence="8">L-ornithine N(alpha)-acyltransferase</fullName>
        <ecNumber evidence="7">2.3.2.30</ecNumber>
    </recommendedName>
</protein>
<evidence type="ECO:0000256" key="4">
    <source>
        <dbReference type="ARBA" id="ARBA00023098"/>
    </source>
</evidence>
<gene>
    <name evidence="11" type="ORF">RM531_03885</name>
</gene>
<keyword evidence="3 11" id="KW-0808">Transferase</keyword>